<dbReference type="EMBL" id="GGEC01085459">
    <property type="protein sequence ID" value="MBX65943.1"/>
    <property type="molecule type" value="Transcribed_RNA"/>
</dbReference>
<organism evidence="1">
    <name type="scientific">Rhizophora mucronata</name>
    <name type="common">Asiatic mangrove</name>
    <dbReference type="NCBI Taxonomy" id="61149"/>
    <lineage>
        <taxon>Eukaryota</taxon>
        <taxon>Viridiplantae</taxon>
        <taxon>Streptophyta</taxon>
        <taxon>Embryophyta</taxon>
        <taxon>Tracheophyta</taxon>
        <taxon>Spermatophyta</taxon>
        <taxon>Magnoliopsida</taxon>
        <taxon>eudicotyledons</taxon>
        <taxon>Gunneridae</taxon>
        <taxon>Pentapetalae</taxon>
        <taxon>rosids</taxon>
        <taxon>fabids</taxon>
        <taxon>Malpighiales</taxon>
        <taxon>Rhizophoraceae</taxon>
        <taxon>Rhizophora</taxon>
    </lineage>
</organism>
<protein>
    <submittedName>
        <fullName evidence="1">Uncharacterized protein</fullName>
    </submittedName>
</protein>
<proteinExistence type="predicted"/>
<name>A0A2P2QG20_RHIMU</name>
<reference evidence="1" key="1">
    <citation type="submission" date="2018-02" db="EMBL/GenBank/DDBJ databases">
        <title>Rhizophora mucronata_Transcriptome.</title>
        <authorList>
            <person name="Meera S.P."/>
            <person name="Sreeshan A."/>
            <person name="Augustine A."/>
        </authorList>
    </citation>
    <scope>NUCLEOTIDE SEQUENCE</scope>
    <source>
        <tissue evidence="1">Leaf</tissue>
    </source>
</reference>
<sequence length="19" mass="2089">MLTAVMFSGIKLCIMLFVA</sequence>
<evidence type="ECO:0000313" key="1">
    <source>
        <dbReference type="EMBL" id="MBX65943.1"/>
    </source>
</evidence>
<accession>A0A2P2QG20</accession>
<dbReference type="AlphaFoldDB" id="A0A2P2QG20"/>